<evidence type="ECO:0000313" key="2">
    <source>
        <dbReference type="EMBL" id="AKD03599.1"/>
    </source>
</evidence>
<dbReference type="InterPro" id="IPR036291">
    <property type="entry name" value="NAD(P)-bd_dom_sf"/>
</dbReference>
<dbReference type="STRING" id="400092.PKOR_11240"/>
<dbReference type="Proteomes" id="UP000033109">
    <property type="component" value="Chromosome"/>
</dbReference>
<proteinExistence type="predicted"/>
<feature type="domain" description="NAD(P)-binding" evidence="1">
    <location>
        <begin position="11"/>
        <end position="112"/>
    </location>
</feature>
<dbReference type="RefSeq" id="WP_046310817.1">
    <property type="nucleotide sequence ID" value="NZ_CBCSCY010000002.1"/>
</dbReference>
<dbReference type="EMBL" id="CP009621">
    <property type="protein sequence ID" value="AKD03599.1"/>
    <property type="molecule type" value="Genomic_DNA"/>
</dbReference>
<dbReference type="Gene3D" id="3.90.25.10">
    <property type="entry name" value="UDP-galactose 4-epimerase, domain 1"/>
    <property type="match status" value="1"/>
</dbReference>
<accession>A0A0E3ZFL7</accession>
<dbReference type="PATRIC" id="fig|400092.3.peg.2444"/>
<dbReference type="InterPro" id="IPR051604">
    <property type="entry name" value="Ergot_Alk_Oxidoreductase"/>
</dbReference>
<dbReference type="PANTHER" id="PTHR43162:SF1">
    <property type="entry name" value="PRESTALK A DIFFERENTIATION PROTEIN A"/>
    <property type="match status" value="1"/>
</dbReference>
<keyword evidence="3" id="KW-1185">Reference proteome</keyword>
<protein>
    <recommendedName>
        <fullName evidence="1">NAD(P)-binding domain-containing protein</fullName>
    </recommendedName>
</protein>
<dbReference type="OrthoDB" id="2149806at2"/>
<evidence type="ECO:0000259" key="1">
    <source>
        <dbReference type="Pfam" id="PF13460"/>
    </source>
</evidence>
<dbReference type="PANTHER" id="PTHR43162">
    <property type="match status" value="1"/>
</dbReference>
<gene>
    <name evidence="2" type="ORF">PKOR_11240</name>
</gene>
<sequence>MKKKNHILILGAGGNIGGKVAKELITLGEQVAVFGRSRERLSSFEGKAELKEGDFNDDKALGQALQKANSVFLTVPDAAFNDATATAKRLGVLLQETPVTHVVNISNSIVRKGGVPTRLVALENELNEALRQHLLHLRCANFFENLNWGLHTPYAPDLRLPYISSYEVAYVTARHLQQQDFTGKQVKALLGERDYSMAELAAAAGVAYQQQPYTPENIHFYKPFNDGDFVVEQRQDSHTSVQKEERFTLGYFLKNNLLLQV</sequence>
<reference evidence="2 3" key="1">
    <citation type="journal article" date="2015" name="Sci. Rep.">
        <title>Unraveling adaptation of Pontibacter korlensis to radiation and infertility in desert through complete genome and comparative transcriptomic analysis.</title>
        <authorList>
            <person name="Dai J."/>
            <person name="Dai W."/>
            <person name="Qiu C."/>
            <person name="Yang Z."/>
            <person name="Zhang Y."/>
            <person name="Zhou M."/>
            <person name="Zhang L."/>
            <person name="Fang C."/>
            <person name="Gao Q."/>
            <person name="Yang Q."/>
            <person name="Li X."/>
            <person name="Wang Z."/>
            <person name="Wang Z."/>
            <person name="Jia Z."/>
            <person name="Chen X."/>
        </authorList>
    </citation>
    <scope>NUCLEOTIDE SEQUENCE [LARGE SCALE GENOMIC DNA]</scope>
    <source>
        <strain evidence="2 3">X14-1T</strain>
    </source>
</reference>
<dbReference type="Gene3D" id="3.40.50.720">
    <property type="entry name" value="NAD(P)-binding Rossmann-like Domain"/>
    <property type="match status" value="1"/>
</dbReference>
<dbReference type="HOGENOM" id="CLU_1064985_0_0_10"/>
<evidence type="ECO:0000313" key="3">
    <source>
        <dbReference type="Proteomes" id="UP000033109"/>
    </source>
</evidence>
<dbReference type="Pfam" id="PF13460">
    <property type="entry name" value="NAD_binding_10"/>
    <property type="match status" value="1"/>
</dbReference>
<dbReference type="KEGG" id="pko:PKOR_11240"/>
<dbReference type="SUPFAM" id="SSF51735">
    <property type="entry name" value="NAD(P)-binding Rossmann-fold domains"/>
    <property type="match status" value="1"/>
</dbReference>
<dbReference type="InterPro" id="IPR016040">
    <property type="entry name" value="NAD(P)-bd_dom"/>
</dbReference>
<organism evidence="2 3">
    <name type="scientific">Pontibacter korlensis</name>
    <dbReference type="NCBI Taxonomy" id="400092"/>
    <lineage>
        <taxon>Bacteria</taxon>
        <taxon>Pseudomonadati</taxon>
        <taxon>Bacteroidota</taxon>
        <taxon>Cytophagia</taxon>
        <taxon>Cytophagales</taxon>
        <taxon>Hymenobacteraceae</taxon>
        <taxon>Pontibacter</taxon>
    </lineage>
</organism>
<name>A0A0E3ZFL7_9BACT</name>
<dbReference type="AlphaFoldDB" id="A0A0E3ZFL7"/>